<accession>A0ABV7L966</accession>
<sequence>MNLSGRIAGRAIATCGLAAAIAVAGQALADDAKELNIYSSRHYQTDEALYNGFTEQTGIKINRIEDDADKLMARMQAEGAASPADVFITVDAGRIWRAEEAGLLQPVESAVLNERIPAALRDPNGQWYGFSRRARVIYYDKDRVDPELFQTYEDLARPEAKGLVCIRSSSNMYQLSLMASMIERHGPEKAKEWAEKVVANMARPPTGNDTAQIKSIASGECGLSLGNTYYYVRLLTSDDPADKAVTERVGVIFPNQDGRGTHVNISAAGVAANAPNKAAAVKFLEYLSSPEAQGYFARGNNEYTADGGTAGNEALASIGTFKADDLNVRVLGERQSEAQMTYDEAGWK</sequence>
<dbReference type="InterPro" id="IPR006059">
    <property type="entry name" value="SBP"/>
</dbReference>
<keyword evidence="5" id="KW-1185">Reference proteome</keyword>
<dbReference type="PANTHER" id="PTHR30006">
    <property type="entry name" value="THIAMINE-BINDING PERIPLASMIC PROTEIN-RELATED"/>
    <property type="match status" value="1"/>
</dbReference>
<proteinExistence type="inferred from homology"/>
<evidence type="ECO:0000256" key="2">
    <source>
        <dbReference type="ARBA" id="ARBA00022729"/>
    </source>
</evidence>
<feature type="signal peptide" evidence="3">
    <location>
        <begin position="1"/>
        <end position="29"/>
    </location>
</feature>
<evidence type="ECO:0000313" key="4">
    <source>
        <dbReference type="EMBL" id="MFC3231236.1"/>
    </source>
</evidence>
<dbReference type="Pfam" id="PF13416">
    <property type="entry name" value="SBP_bac_8"/>
    <property type="match status" value="1"/>
</dbReference>
<evidence type="ECO:0000313" key="5">
    <source>
        <dbReference type="Proteomes" id="UP001595528"/>
    </source>
</evidence>
<comment type="caution">
    <text evidence="4">The sequence shown here is derived from an EMBL/GenBank/DDBJ whole genome shotgun (WGS) entry which is preliminary data.</text>
</comment>
<gene>
    <name evidence="4" type="ORF">ACFOGJ_28570</name>
</gene>
<dbReference type="EMBL" id="JBHRTR010000054">
    <property type="protein sequence ID" value="MFC3231236.1"/>
    <property type="molecule type" value="Genomic_DNA"/>
</dbReference>
<feature type="chain" id="PRO_5046319998" evidence="3">
    <location>
        <begin position="30"/>
        <end position="348"/>
    </location>
</feature>
<protein>
    <submittedName>
        <fullName evidence="4">Fe(3+) ABC transporter substrate-binding protein</fullName>
    </submittedName>
</protein>
<evidence type="ECO:0000256" key="1">
    <source>
        <dbReference type="ARBA" id="ARBA00008520"/>
    </source>
</evidence>
<dbReference type="InterPro" id="IPR026045">
    <property type="entry name" value="Ferric-bd"/>
</dbReference>
<keyword evidence="2 3" id="KW-0732">Signal</keyword>
<dbReference type="CDD" id="cd13542">
    <property type="entry name" value="PBP2_FutA1_ilke"/>
    <property type="match status" value="1"/>
</dbReference>
<organism evidence="4 5">
    <name type="scientific">Marinibaculum pumilum</name>
    <dbReference type="NCBI Taxonomy" id="1766165"/>
    <lineage>
        <taxon>Bacteria</taxon>
        <taxon>Pseudomonadati</taxon>
        <taxon>Pseudomonadota</taxon>
        <taxon>Alphaproteobacteria</taxon>
        <taxon>Rhodospirillales</taxon>
        <taxon>Rhodospirillaceae</taxon>
        <taxon>Marinibaculum</taxon>
    </lineage>
</organism>
<dbReference type="Gene3D" id="3.40.190.10">
    <property type="entry name" value="Periplasmic binding protein-like II"/>
    <property type="match status" value="2"/>
</dbReference>
<reference evidence="5" key="1">
    <citation type="journal article" date="2019" name="Int. J. Syst. Evol. Microbiol.">
        <title>The Global Catalogue of Microorganisms (GCM) 10K type strain sequencing project: providing services to taxonomists for standard genome sequencing and annotation.</title>
        <authorList>
            <consortium name="The Broad Institute Genomics Platform"/>
            <consortium name="The Broad Institute Genome Sequencing Center for Infectious Disease"/>
            <person name="Wu L."/>
            <person name="Ma J."/>
        </authorList>
    </citation>
    <scope>NUCLEOTIDE SEQUENCE [LARGE SCALE GENOMIC DNA]</scope>
    <source>
        <strain evidence="5">KCTC 42964</strain>
    </source>
</reference>
<dbReference type="Proteomes" id="UP001595528">
    <property type="component" value="Unassembled WGS sequence"/>
</dbReference>
<dbReference type="RefSeq" id="WP_379906700.1">
    <property type="nucleotide sequence ID" value="NZ_JBHRTR010000054.1"/>
</dbReference>
<dbReference type="SUPFAM" id="SSF53850">
    <property type="entry name" value="Periplasmic binding protein-like II"/>
    <property type="match status" value="1"/>
</dbReference>
<dbReference type="PIRSF" id="PIRSF002825">
    <property type="entry name" value="CfbpA"/>
    <property type="match status" value="1"/>
</dbReference>
<name>A0ABV7L966_9PROT</name>
<evidence type="ECO:0000256" key="3">
    <source>
        <dbReference type="SAM" id="SignalP"/>
    </source>
</evidence>
<comment type="similarity">
    <text evidence="1">Belongs to the bacterial solute-binding protein 1 family.</text>
</comment>
<dbReference type="PANTHER" id="PTHR30006:SF15">
    <property type="entry name" value="IRON-UTILIZATION PERIPLASMIC PROTEIN"/>
    <property type="match status" value="1"/>
</dbReference>